<dbReference type="InterPro" id="IPR000184">
    <property type="entry name" value="Bac_surfAg_D15"/>
</dbReference>
<dbReference type="Gene3D" id="2.40.160.50">
    <property type="entry name" value="membrane protein fhac: a member of the omp85/tpsb transporter family"/>
    <property type="match status" value="1"/>
</dbReference>
<evidence type="ECO:0000256" key="3">
    <source>
        <dbReference type="ARBA" id="ARBA00022729"/>
    </source>
</evidence>
<gene>
    <name evidence="7" type="primary">bamA</name>
    <name evidence="7" type="ORF">DDT42_01800</name>
</gene>
<dbReference type="PANTHER" id="PTHR12815">
    <property type="entry name" value="SORTING AND ASSEMBLY MACHINERY SAMM50 PROTEIN FAMILY MEMBER"/>
    <property type="match status" value="1"/>
</dbReference>
<evidence type="ECO:0000313" key="7">
    <source>
        <dbReference type="EMBL" id="MBT9145922.1"/>
    </source>
</evidence>
<dbReference type="InterPro" id="IPR039910">
    <property type="entry name" value="D15-like"/>
</dbReference>
<keyword evidence="2" id="KW-0812">Transmembrane</keyword>
<keyword evidence="4" id="KW-0472">Membrane</keyword>
<organism evidence="7 8">
    <name type="scientific">Psychracetigena formicireducens</name>
    <dbReference type="NCBI Taxonomy" id="2986056"/>
    <lineage>
        <taxon>Bacteria</taxon>
        <taxon>Bacillati</taxon>
        <taxon>Candidatus Lithacetigenota</taxon>
        <taxon>Candidatus Psychracetigena</taxon>
    </lineage>
</organism>
<sequence length="405" mass="46963">MEVESTNSSGDFGLGGNISYQNRNIFGSAEIFDLKLKGGFETLREDDRSIFRNTYEYGVEGNLRIPKFLLPFRSVDFIKRYNPHTSLTIAYNFQRRPDYTRTIANLSFGYHWQVAPHVTHTIKPIEFNAVHIPFATPAFLDLIRGTLLEHSYQNHMIAETNYSFVFNNQDIRREQDFVFFRWNFEFAGNTLAAFNNITNGRRENDSYLLFGTEFAQFFRSDVDLRYYQYFNNGNSLVYRFFAGAGVPYGNSQAMPLIKRYFSGGANSIRAWHVRSLGPGSFYDETDLTILNRTGDLKLEANLEYRFNLFWVLEGALFLDAGNIWAIDKRDERAGAVFDFGKFYQDIAIGTGFGTRFDFTFFIFRVDVGLKLRDPKLMPGNRWIPWNRNLDLGRDMVVNIGIGYPF</sequence>
<evidence type="ECO:0000256" key="1">
    <source>
        <dbReference type="ARBA" id="ARBA00004370"/>
    </source>
</evidence>
<dbReference type="Pfam" id="PF01103">
    <property type="entry name" value="Omp85"/>
    <property type="match status" value="1"/>
</dbReference>
<dbReference type="PANTHER" id="PTHR12815:SF47">
    <property type="entry name" value="TRANSLOCATION AND ASSEMBLY MODULE SUBUNIT TAMA"/>
    <property type="match status" value="1"/>
</dbReference>
<protein>
    <submittedName>
        <fullName evidence="7">Outer membrane protein assembly factor BamA</fullName>
    </submittedName>
</protein>
<dbReference type="AlphaFoldDB" id="A0A9E2BI20"/>
<keyword evidence="5" id="KW-0998">Cell outer membrane</keyword>
<dbReference type="EMBL" id="QLTW01000228">
    <property type="protein sequence ID" value="MBT9145922.1"/>
    <property type="molecule type" value="Genomic_DNA"/>
</dbReference>
<name>A0A9E2BI20_PSYF1</name>
<evidence type="ECO:0000259" key="6">
    <source>
        <dbReference type="Pfam" id="PF01103"/>
    </source>
</evidence>
<feature type="domain" description="Bacterial surface antigen (D15)" evidence="6">
    <location>
        <begin position="24"/>
        <end position="375"/>
    </location>
</feature>
<keyword evidence="3" id="KW-0732">Signal</keyword>
<reference evidence="7 8" key="1">
    <citation type="journal article" date="2021" name="bioRxiv">
        <title>Unique metabolic strategies in Hadean analogues reveal hints for primordial physiology.</title>
        <authorList>
            <person name="Nobu M.K."/>
            <person name="Nakai R."/>
            <person name="Tamazawa S."/>
            <person name="Mori H."/>
            <person name="Toyoda A."/>
            <person name="Ijiri A."/>
            <person name="Suzuki S."/>
            <person name="Kurokawa K."/>
            <person name="Kamagata Y."/>
            <person name="Tamaki H."/>
        </authorList>
    </citation>
    <scope>NUCLEOTIDE SEQUENCE [LARGE SCALE GENOMIC DNA]</scope>
    <source>
        <strain evidence="7">BS525</strain>
    </source>
</reference>
<comment type="subcellular location">
    <subcellularLocation>
        <location evidence="1">Membrane</location>
    </subcellularLocation>
</comment>
<proteinExistence type="predicted"/>
<comment type="caution">
    <text evidence="7">The sequence shown here is derived from an EMBL/GenBank/DDBJ whole genome shotgun (WGS) entry which is preliminary data.</text>
</comment>
<evidence type="ECO:0000256" key="5">
    <source>
        <dbReference type="ARBA" id="ARBA00023237"/>
    </source>
</evidence>
<evidence type="ECO:0000256" key="2">
    <source>
        <dbReference type="ARBA" id="ARBA00022692"/>
    </source>
</evidence>
<dbReference type="Proteomes" id="UP000811545">
    <property type="component" value="Unassembled WGS sequence"/>
</dbReference>
<dbReference type="GO" id="GO:0019867">
    <property type="term" value="C:outer membrane"/>
    <property type="evidence" value="ECO:0007669"/>
    <property type="project" value="InterPro"/>
</dbReference>
<accession>A0A9E2BI20</accession>
<evidence type="ECO:0000313" key="8">
    <source>
        <dbReference type="Proteomes" id="UP000811545"/>
    </source>
</evidence>
<evidence type="ECO:0000256" key="4">
    <source>
        <dbReference type="ARBA" id="ARBA00023136"/>
    </source>
</evidence>